<protein>
    <submittedName>
        <fullName evidence="4">Esterase</fullName>
    </submittedName>
</protein>
<evidence type="ECO:0000259" key="3">
    <source>
        <dbReference type="Pfam" id="PF03061"/>
    </source>
</evidence>
<keyword evidence="2" id="KW-0378">Hydrolase</keyword>
<accession>A0A916TIM9</accession>
<dbReference type="RefSeq" id="WP_188588760.1">
    <property type="nucleotide sequence ID" value="NZ_BMGC01000055.1"/>
</dbReference>
<dbReference type="AlphaFoldDB" id="A0A916TIM9"/>
<dbReference type="InterPro" id="IPR029069">
    <property type="entry name" value="HotDog_dom_sf"/>
</dbReference>
<evidence type="ECO:0000313" key="4">
    <source>
        <dbReference type="EMBL" id="GGB47180.1"/>
    </source>
</evidence>
<dbReference type="PANTHER" id="PTHR43240:SF5">
    <property type="entry name" value="1,4-DIHYDROXY-2-NAPHTHOYL-COA THIOESTERASE 1"/>
    <property type="match status" value="1"/>
</dbReference>
<organism evidence="4 5">
    <name type="scientific">Gordonia jinhuaensis</name>
    <dbReference type="NCBI Taxonomy" id="1517702"/>
    <lineage>
        <taxon>Bacteria</taxon>
        <taxon>Bacillati</taxon>
        <taxon>Actinomycetota</taxon>
        <taxon>Actinomycetes</taxon>
        <taxon>Mycobacteriales</taxon>
        <taxon>Gordoniaceae</taxon>
        <taxon>Gordonia</taxon>
    </lineage>
</organism>
<comment type="caution">
    <text evidence="4">The sequence shown here is derived from an EMBL/GenBank/DDBJ whole genome shotgun (WGS) entry which is preliminary data.</text>
</comment>
<dbReference type="InterPro" id="IPR003736">
    <property type="entry name" value="PAAI_dom"/>
</dbReference>
<evidence type="ECO:0000313" key="5">
    <source>
        <dbReference type="Proteomes" id="UP000621454"/>
    </source>
</evidence>
<gene>
    <name evidence="4" type="ORF">GCM10011489_37990</name>
</gene>
<dbReference type="PANTHER" id="PTHR43240">
    <property type="entry name" value="1,4-DIHYDROXY-2-NAPHTHOYL-COA THIOESTERASE 1"/>
    <property type="match status" value="1"/>
</dbReference>
<evidence type="ECO:0000256" key="2">
    <source>
        <dbReference type="ARBA" id="ARBA00022801"/>
    </source>
</evidence>
<dbReference type="InterPro" id="IPR006683">
    <property type="entry name" value="Thioestr_dom"/>
</dbReference>
<feature type="domain" description="Thioesterase" evidence="3">
    <location>
        <begin position="66"/>
        <end position="140"/>
    </location>
</feature>
<proteinExistence type="inferred from homology"/>
<dbReference type="Gene3D" id="3.10.129.10">
    <property type="entry name" value="Hotdog Thioesterase"/>
    <property type="match status" value="1"/>
</dbReference>
<keyword evidence="5" id="KW-1185">Reference proteome</keyword>
<dbReference type="GO" id="GO:0005829">
    <property type="term" value="C:cytosol"/>
    <property type="evidence" value="ECO:0007669"/>
    <property type="project" value="TreeGrafter"/>
</dbReference>
<dbReference type="CDD" id="cd03443">
    <property type="entry name" value="PaaI_thioesterase"/>
    <property type="match status" value="1"/>
</dbReference>
<sequence>MCAPEQTSRSGTRDSATAADGCEVAGGQVRPDAGELAARMGIVIEDLTAQHAVARMPVEGNTQITGRVHGGAYAVLAETVASMAAGAGAPPDRVALGVELSASHVGGTDTGYVHARCRAVSLGRRICVHEVTVTDDAGRLLSTVRVTNYLASRRGRA</sequence>
<dbReference type="GO" id="GO:0061522">
    <property type="term" value="F:1,4-dihydroxy-2-naphthoyl-CoA thioesterase activity"/>
    <property type="evidence" value="ECO:0007669"/>
    <property type="project" value="TreeGrafter"/>
</dbReference>
<dbReference type="NCBIfam" id="TIGR00369">
    <property type="entry name" value="unchar_dom_1"/>
    <property type="match status" value="1"/>
</dbReference>
<name>A0A916TIM9_9ACTN</name>
<dbReference type="Proteomes" id="UP000621454">
    <property type="component" value="Unassembled WGS sequence"/>
</dbReference>
<comment type="similarity">
    <text evidence="1">Belongs to the thioesterase PaaI family.</text>
</comment>
<dbReference type="Pfam" id="PF03061">
    <property type="entry name" value="4HBT"/>
    <property type="match status" value="1"/>
</dbReference>
<dbReference type="SUPFAM" id="SSF54637">
    <property type="entry name" value="Thioesterase/thiol ester dehydrase-isomerase"/>
    <property type="match status" value="1"/>
</dbReference>
<reference evidence="4" key="2">
    <citation type="submission" date="2020-09" db="EMBL/GenBank/DDBJ databases">
        <authorList>
            <person name="Sun Q."/>
            <person name="Zhou Y."/>
        </authorList>
    </citation>
    <scope>NUCLEOTIDE SEQUENCE</scope>
    <source>
        <strain evidence="4">CGMCC 1.12827</strain>
    </source>
</reference>
<dbReference type="EMBL" id="BMGC01000055">
    <property type="protein sequence ID" value="GGB47180.1"/>
    <property type="molecule type" value="Genomic_DNA"/>
</dbReference>
<reference evidence="4" key="1">
    <citation type="journal article" date="2014" name="Int. J. Syst. Evol. Microbiol.">
        <title>Complete genome sequence of Corynebacterium casei LMG S-19264T (=DSM 44701T), isolated from a smear-ripened cheese.</title>
        <authorList>
            <consortium name="US DOE Joint Genome Institute (JGI-PGF)"/>
            <person name="Walter F."/>
            <person name="Albersmeier A."/>
            <person name="Kalinowski J."/>
            <person name="Ruckert C."/>
        </authorList>
    </citation>
    <scope>NUCLEOTIDE SEQUENCE</scope>
    <source>
        <strain evidence="4">CGMCC 1.12827</strain>
    </source>
</reference>
<evidence type="ECO:0000256" key="1">
    <source>
        <dbReference type="ARBA" id="ARBA00008324"/>
    </source>
</evidence>